<dbReference type="InterPro" id="IPR000667">
    <property type="entry name" value="Peptidase_S13"/>
</dbReference>
<evidence type="ECO:0000256" key="3">
    <source>
        <dbReference type="SAM" id="SignalP"/>
    </source>
</evidence>
<keyword evidence="3" id="KW-0732">Signal</keyword>
<evidence type="ECO:0000256" key="1">
    <source>
        <dbReference type="ARBA" id="ARBA00006096"/>
    </source>
</evidence>
<keyword evidence="4" id="KW-0645">Protease</keyword>
<dbReference type="GO" id="GO:0006508">
    <property type="term" value="P:proteolysis"/>
    <property type="evidence" value="ECO:0007669"/>
    <property type="project" value="InterPro"/>
</dbReference>
<dbReference type="GO" id="GO:0000270">
    <property type="term" value="P:peptidoglycan metabolic process"/>
    <property type="evidence" value="ECO:0007669"/>
    <property type="project" value="TreeGrafter"/>
</dbReference>
<keyword evidence="4" id="KW-0121">Carboxypeptidase</keyword>
<gene>
    <name evidence="4" type="ORF">J5U18_08465</name>
</gene>
<feature type="chain" id="PRO_5035886587" evidence="3">
    <location>
        <begin position="23"/>
        <end position="435"/>
    </location>
</feature>
<dbReference type="SUPFAM" id="SSF56601">
    <property type="entry name" value="beta-lactamase/transpeptidase-like"/>
    <property type="match status" value="1"/>
</dbReference>
<dbReference type="RefSeq" id="WP_353547089.1">
    <property type="nucleotide sequence ID" value="NZ_JAGKSB010000008.1"/>
</dbReference>
<dbReference type="GO" id="GO:0009002">
    <property type="term" value="F:serine-type D-Ala-D-Ala carboxypeptidase activity"/>
    <property type="evidence" value="ECO:0007669"/>
    <property type="project" value="UniProtKB-EC"/>
</dbReference>
<comment type="caution">
    <text evidence="4">The sequence shown here is derived from an EMBL/GenBank/DDBJ whole genome shotgun (WGS) entry which is preliminary data.</text>
</comment>
<dbReference type="AlphaFoldDB" id="A0A8T4H974"/>
<evidence type="ECO:0000313" key="5">
    <source>
        <dbReference type="Proteomes" id="UP000679691"/>
    </source>
</evidence>
<dbReference type="Gene3D" id="3.40.710.10">
    <property type="entry name" value="DD-peptidase/beta-lactamase superfamily"/>
    <property type="match status" value="1"/>
</dbReference>
<sequence>MKIPIKLYLTALLSCTSLFSSAQDFSEFYQEFQSSEVLAKYYYGFSLYDVAENAFVLDINGDKHFTPASNAKIYTLYTSLLSLPDSIPAINYVERGDSLLIWGTGDPTFLHSKLDNSRLFNFLKGSKKQLFILATKQDGPAYAPGWAMEDYTEYYQPEISTFPIYGNVATFRKRGNGPLKVIPAAFQGALYFTEDTGKFALSRDFHENRFRGSNSHVAAGYVNEIPFITSPELTAALLADTLGRPVKVLHQEIPSNGKVLYSLAAKQVYREMMLPSDNFLAEQLFLMSSQAKLGYFSTAKMQQWMKRRYYSSLKDKIDLYDGSGLSTYNKITPRATVEVLLRIKNLLPNFSDVQQLFPTGGVDGTLRSAYQLDLGEPFIWAKTGTINSVHNQSGYIRTRTGKLYIYSFLNNNFMEPTSVIRKEMVRIMTALRKNY</sequence>
<comment type="similarity">
    <text evidence="1">Belongs to the peptidase S13 family.</text>
</comment>
<dbReference type="EMBL" id="JAGKSB010000008">
    <property type="protein sequence ID" value="MBP3943592.1"/>
    <property type="molecule type" value="Genomic_DNA"/>
</dbReference>
<proteinExistence type="inferred from homology"/>
<organism evidence="4 5">
    <name type="scientific">Rhinopithecimicrobium faecis</name>
    <dbReference type="NCBI Taxonomy" id="2820698"/>
    <lineage>
        <taxon>Bacteria</taxon>
        <taxon>Pseudomonadati</taxon>
        <taxon>Bacteroidota</taxon>
        <taxon>Sphingobacteriia</taxon>
        <taxon>Sphingobacteriales</taxon>
        <taxon>Sphingobacteriaceae</taxon>
        <taxon>Rhinopithecimicrobium</taxon>
    </lineage>
</organism>
<dbReference type="EC" id="3.4.16.4" evidence="4"/>
<dbReference type="PANTHER" id="PTHR30023:SF0">
    <property type="entry name" value="PENICILLIN-SENSITIVE CARBOXYPEPTIDASE A"/>
    <property type="match status" value="1"/>
</dbReference>
<dbReference type="Proteomes" id="UP000679691">
    <property type="component" value="Unassembled WGS sequence"/>
</dbReference>
<dbReference type="InterPro" id="IPR012338">
    <property type="entry name" value="Beta-lactam/transpept-like"/>
</dbReference>
<dbReference type="PRINTS" id="PR00922">
    <property type="entry name" value="DADACBPTASE3"/>
</dbReference>
<dbReference type="PANTHER" id="PTHR30023">
    <property type="entry name" value="D-ALANYL-D-ALANINE CARBOXYPEPTIDASE"/>
    <property type="match status" value="1"/>
</dbReference>
<keyword evidence="2 4" id="KW-0378">Hydrolase</keyword>
<accession>A0A8T4H974</accession>
<keyword evidence="5" id="KW-1185">Reference proteome</keyword>
<name>A0A8T4H974_9SPHI</name>
<protein>
    <submittedName>
        <fullName evidence="4">D-alanyl-D-alanine carboxypeptidase</fullName>
        <ecNumber evidence="4">3.4.16.4</ecNumber>
    </submittedName>
</protein>
<feature type="signal peptide" evidence="3">
    <location>
        <begin position="1"/>
        <end position="22"/>
    </location>
</feature>
<reference evidence="4" key="1">
    <citation type="submission" date="2021-03" db="EMBL/GenBank/DDBJ databases">
        <authorList>
            <person name="Lu T."/>
            <person name="Wang Q."/>
            <person name="Han X."/>
        </authorList>
    </citation>
    <scope>NUCLEOTIDE SEQUENCE</scope>
    <source>
        <strain evidence="4">WQ 2009</strain>
    </source>
</reference>
<evidence type="ECO:0000313" key="4">
    <source>
        <dbReference type="EMBL" id="MBP3943592.1"/>
    </source>
</evidence>
<dbReference type="Pfam" id="PF02113">
    <property type="entry name" value="Peptidase_S13"/>
    <property type="match status" value="1"/>
</dbReference>
<evidence type="ECO:0000256" key="2">
    <source>
        <dbReference type="ARBA" id="ARBA00022801"/>
    </source>
</evidence>